<dbReference type="Proteomes" id="UP000603640">
    <property type="component" value="Unassembled WGS sequence"/>
</dbReference>
<protein>
    <submittedName>
        <fullName evidence="1">Uncharacterized protein</fullName>
    </submittedName>
</protein>
<proteinExistence type="predicted"/>
<accession>A0A923N7Y4</accession>
<sequence length="149" mass="16755">MTNYLYPLLLMLLLWQCNKYEFDDFTTEAQMGETFTVELGKRVNITGENGKTLTLYLHSVTDSRCPADAICAWLGNANVILKASSGTEIEKQVQMCIGDCRPEPARSKHTLDVEVGGTRYNITLKEVLPYPTTKRSGEKTAVKLLVKYQ</sequence>
<evidence type="ECO:0000313" key="2">
    <source>
        <dbReference type="Proteomes" id="UP000603640"/>
    </source>
</evidence>
<keyword evidence="2" id="KW-1185">Reference proteome</keyword>
<organism evidence="1 2">
    <name type="scientific">Pontibacter cellulosilyticus</name>
    <dbReference type="NCBI Taxonomy" id="1720253"/>
    <lineage>
        <taxon>Bacteria</taxon>
        <taxon>Pseudomonadati</taxon>
        <taxon>Bacteroidota</taxon>
        <taxon>Cytophagia</taxon>
        <taxon>Cytophagales</taxon>
        <taxon>Hymenobacteraceae</taxon>
        <taxon>Pontibacter</taxon>
    </lineage>
</organism>
<reference evidence="1" key="1">
    <citation type="submission" date="2020-08" db="EMBL/GenBank/DDBJ databases">
        <title>Pontibacter sp. SD6 16S ribosomal RNA gene Genome sequencing and assembly.</title>
        <authorList>
            <person name="Kang M."/>
        </authorList>
    </citation>
    <scope>NUCLEOTIDE SEQUENCE</scope>
    <source>
        <strain evidence="1">SD6</strain>
    </source>
</reference>
<dbReference type="AlphaFoldDB" id="A0A923N7Y4"/>
<gene>
    <name evidence="1" type="ORF">H8S84_11280</name>
</gene>
<dbReference type="EMBL" id="JACRVF010000003">
    <property type="protein sequence ID" value="MBC5993419.1"/>
    <property type="molecule type" value="Genomic_DNA"/>
</dbReference>
<dbReference type="RefSeq" id="WP_187067449.1">
    <property type="nucleotide sequence ID" value="NZ_JACRVF010000003.1"/>
</dbReference>
<evidence type="ECO:0000313" key="1">
    <source>
        <dbReference type="EMBL" id="MBC5993419.1"/>
    </source>
</evidence>
<name>A0A923N7Y4_9BACT</name>
<comment type="caution">
    <text evidence="1">The sequence shown here is derived from an EMBL/GenBank/DDBJ whole genome shotgun (WGS) entry which is preliminary data.</text>
</comment>